<organism evidence="1">
    <name type="scientific">Tanacetum cinerariifolium</name>
    <name type="common">Dalmatian daisy</name>
    <name type="synonym">Chrysanthemum cinerariifolium</name>
    <dbReference type="NCBI Taxonomy" id="118510"/>
    <lineage>
        <taxon>Eukaryota</taxon>
        <taxon>Viridiplantae</taxon>
        <taxon>Streptophyta</taxon>
        <taxon>Embryophyta</taxon>
        <taxon>Tracheophyta</taxon>
        <taxon>Spermatophyta</taxon>
        <taxon>Magnoliopsida</taxon>
        <taxon>eudicotyledons</taxon>
        <taxon>Gunneridae</taxon>
        <taxon>Pentapetalae</taxon>
        <taxon>asterids</taxon>
        <taxon>campanulids</taxon>
        <taxon>Asterales</taxon>
        <taxon>Asteraceae</taxon>
        <taxon>Asteroideae</taxon>
        <taxon>Anthemideae</taxon>
        <taxon>Anthemidinae</taxon>
        <taxon>Tanacetum</taxon>
    </lineage>
</organism>
<reference evidence="1" key="1">
    <citation type="journal article" date="2019" name="Sci. Rep.">
        <title>Draft genome of Tanacetum cinerariifolium, the natural source of mosquito coil.</title>
        <authorList>
            <person name="Yamashiro T."/>
            <person name="Shiraishi A."/>
            <person name="Satake H."/>
            <person name="Nakayama K."/>
        </authorList>
    </citation>
    <scope>NUCLEOTIDE SEQUENCE</scope>
</reference>
<dbReference type="AlphaFoldDB" id="A0A699W8X7"/>
<accession>A0A699W8X7</accession>
<name>A0A699W8X7_TANCI</name>
<protein>
    <submittedName>
        <fullName evidence="1">Uncharacterized protein</fullName>
    </submittedName>
</protein>
<sequence length="44" mass="4787">QVVVSAPLPALLLVPPPLSPSPDLLLHRQASDVGLPRERLRLVR</sequence>
<dbReference type="EMBL" id="BKCJ011610359">
    <property type="protein sequence ID" value="GFD43965.1"/>
    <property type="molecule type" value="Genomic_DNA"/>
</dbReference>
<comment type="caution">
    <text evidence="1">The sequence shown here is derived from an EMBL/GenBank/DDBJ whole genome shotgun (WGS) entry which is preliminary data.</text>
</comment>
<feature type="non-terminal residue" evidence="1">
    <location>
        <position position="1"/>
    </location>
</feature>
<proteinExistence type="predicted"/>
<gene>
    <name evidence="1" type="ORF">Tci_915934</name>
</gene>
<evidence type="ECO:0000313" key="1">
    <source>
        <dbReference type="EMBL" id="GFD43965.1"/>
    </source>
</evidence>